<feature type="compositionally biased region" description="Basic residues" evidence="1">
    <location>
        <begin position="428"/>
        <end position="437"/>
    </location>
</feature>
<evidence type="ECO:0000313" key="4">
    <source>
        <dbReference type="RefSeq" id="XP_041419542.1"/>
    </source>
</evidence>
<keyword evidence="2" id="KW-0472">Membrane</keyword>
<keyword evidence="3" id="KW-1185">Reference proteome</keyword>
<gene>
    <name evidence="4 5" type="primary">LOC121393861</name>
</gene>
<reference evidence="4 5" key="1">
    <citation type="submission" date="2025-04" db="UniProtKB">
        <authorList>
            <consortium name="RefSeq"/>
        </authorList>
    </citation>
    <scope>IDENTIFICATION</scope>
    <source>
        <strain evidence="4 5">J_2021</strain>
        <tissue evidence="4 5">Erythrocytes</tissue>
    </source>
</reference>
<dbReference type="Proteomes" id="UP000186698">
    <property type="component" value="Chromosome 5L"/>
</dbReference>
<dbReference type="PaxDb" id="8355-A0A1L8GCI0"/>
<evidence type="ECO:0000313" key="5">
    <source>
        <dbReference type="RefSeq" id="XP_041419543.1"/>
    </source>
</evidence>
<feature type="compositionally biased region" description="Basic and acidic residues" evidence="1">
    <location>
        <begin position="118"/>
        <end position="133"/>
    </location>
</feature>
<feature type="region of interest" description="Disordered" evidence="1">
    <location>
        <begin position="392"/>
        <end position="513"/>
    </location>
</feature>
<keyword evidence="2" id="KW-1133">Transmembrane helix</keyword>
<feature type="compositionally biased region" description="Basic and acidic residues" evidence="1">
    <location>
        <begin position="269"/>
        <end position="281"/>
    </location>
</feature>
<feature type="transmembrane region" description="Helical" evidence="2">
    <location>
        <begin position="83"/>
        <end position="104"/>
    </location>
</feature>
<dbReference type="RefSeq" id="XP_041419543.1">
    <property type="nucleotide sequence ID" value="XM_041563609.1"/>
</dbReference>
<feature type="compositionally biased region" description="Basic and acidic residues" evidence="1">
    <location>
        <begin position="485"/>
        <end position="498"/>
    </location>
</feature>
<dbReference type="GeneID" id="121393861"/>
<dbReference type="AlphaFoldDB" id="A0A1L8GCI0"/>
<accession>A0A1L8GCI0</accession>
<sequence>MNKGYRVCFYVCVCVCVSVHRQSGTCEDTIHNTFSVDKKRFVRWCKGRRAAHGAVSNLQCDAMAPPRDEVVQYIYGEYDGVSLLLLGTCSVLILILLLLLCSFLSRSKRPSVNLPEKSVQESSEKKGVKRDTDQIPETPETNGGVHSDPESSHQNNPQNKQKSNNGASVKILENILNQNSKIEEKPPTLKERNLPSIPRDSVITESELENPKSHEPLYDTVNKNEPPACIINGNSQSNGSVNNEEAAGKTSVPLYSNVPSKDSRKKHQKQENVYEELKPEAEPSPNPAHVHKGPSPVSQKSNSPQDNETSFQSQENTQSADQIPNLKDRHLPLIPQDDATIQCGLEKTTNADPLYDTADEIQDGATVAESRIEPPMSKLPLPILNIEIEPASIIPGPNGDNKSDGSLNNGEAKEPKKIGIDPLYSIVRKNKSSQKKPPHQESFDDEMKQEPDTETNISASFPDLNSSQTSLDMVSMAYQRAKKRGRDDTSINSEREEPPPLPEKLFTAEDENQ</sequence>
<feature type="compositionally biased region" description="Basic and acidic residues" evidence="1">
    <location>
        <begin position="181"/>
        <end position="193"/>
    </location>
</feature>
<feature type="compositionally biased region" description="Polar residues" evidence="1">
    <location>
        <begin position="296"/>
        <end position="322"/>
    </location>
</feature>
<feature type="region of interest" description="Disordered" evidence="1">
    <location>
        <begin position="112"/>
        <end position="332"/>
    </location>
</feature>
<feature type="compositionally biased region" description="Low complexity" evidence="1">
    <location>
        <begin position="152"/>
        <end position="165"/>
    </location>
</feature>
<organism evidence="3 5">
    <name type="scientific">Xenopus laevis</name>
    <name type="common">African clawed frog</name>
    <dbReference type="NCBI Taxonomy" id="8355"/>
    <lineage>
        <taxon>Eukaryota</taxon>
        <taxon>Metazoa</taxon>
        <taxon>Chordata</taxon>
        <taxon>Craniata</taxon>
        <taxon>Vertebrata</taxon>
        <taxon>Euteleostomi</taxon>
        <taxon>Amphibia</taxon>
        <taxon>Batrachia</taxon>
        <taxon>Anura</taxon>
        <taxon>Pipoidea</taxon>
        <taxon>Pipidae</taxon>
        <taxon>Xenopodinae</taxon>
        <taxon>Xenopus</taxon>
        <taxon>Xenopus</taxon>
    </lineage>
</organism>
<evidence type="ECO:0000256" key="2">
    <source>
        <dbReference type="SAM" id="Phobius"/>
    </source>
</evidence>
<dbReference type="RefSeq" id="XP_041419542.1">
    <property type="nucleotide sequence ID" value="XM_041563608.1"/>
</dbReference>
<proteinExistence type="predicted"/>
<protein>
    <submittedName>
        <fullName evidence="4 5">Uncharacterized protein LOC121393861 isoform X1</fullName>
    </submittedName>
</protein>
<evidence type="ECO:0000313" key="3">
    <source>
        <dbReference type="Proteomes" id="UP000186698"/>
    </source>
</evidence>
<feature type="compositionally biased region" description="Polar residues" evidence="1">
    <location>
        <begin position="454"/>
        <end position="472"/>
    </location>
</feature>
<feature type="compositionally biased region" description="Low complexity" evidence="1">
    <location>
        <begin position="232"/>
        <end position="243"/>
    </location>
</feature>
<dbReference type="KEGG" id="xla:121393861"/>
<evidence type="ECO:0000256" key="1">
    <source>
        <dbReference type="SAM" id="MobiDB-lite"/>
    </source>
</evidence>
<keyword evidence="2" id="KW-0812">Transmembrane</keyword>
<name>A0A1L8GCI0_XENLA</name>
<feature type="compositionally biased region" description="Basic and acidic residues" evidence="1">
    <location>
        <begin position="438"/>
        <end position="451"/>
    </location>
</feature>